<dbReference type="EMBL" id="CP039543">
    <property type="protein sequence ID" value="QJT07572.1"/>
    <property type="molecule type" value="Genomic_DNA"/>
</dbReference>
<reference evidence="1 4" key="2">
    <citation type="submission" date="2019-04" db="EMBL/GenBank/DDBJ databases">
        <title>Isolation and culture of sulfate reducing bacteria from the cold seep of the South China Sea.</title>
        <authorList>
            <person name="Sun C."/>
            <person name="Liu R."/>
        </authorList>
    </citation>
    <scope>NUCLEOTIDE SEQUENCE [LARGE SCALE GENOMIC DNA]</scope>
    <source>
        <strain evidence="1 4">CS1</strain>
    </source>
</reference>
<dbReference type="Gene3D" id="3.30.70.100">
    <property type="match status" value="1"/>
</dbReference>
<dbReference type="SUPFAM" id="SSF54909">
    <property type="entry name" value="Dimeric alpha+beta barrel"/>
    <property type="match status" value="1"/>
</dbReference>
<dbReference type="InterPro" id="IPR011008">
    <property type="entry name" value="Dimeric_a/b-barrel"/>
</dbReference>
<dbReference type="PANTHER" id="PTHR34389:SF2">
    <property type="entry name" value="L-RHAMNOSE MUTAROTASE"/>
    <property type="match status" value="1"/>
</dbReference>
<sequence>MSNVMRIGGVIKAKPDKIDYYKQLHAAPWPEINDMIKQCNIQNYSIYFKDDYLFSYFEYTGDDFEADMAKMAADPKTQEWWAECVPCLTPLETRKEGELWASMEEVYHLD</sequence>
<dbReference type="EMBL" id="QMIF01000004">
    <property type="protein sequence ID" value="TVM34514.1"/>
    <property type="molecule type" value="Genomic_DNA"/>
</dbReference>
<dbReference type="AlphaFoldDB" id="A0A6P1ZHL7"/>
<organism evidence="2 3">
    <name type="scientific">Oceanidesulfovibrio marinus</name>
    <dbReference type="NCBI Taxonomy" id="370038"/>
    <lineage>
        <taxon>Bacteria</taxon>
        <taxon>Pseudomonadati</taxon>
        <taxon>Thermodesulfobacteriota</taxon>
        <taxon>Desulfovibrionia</taxon>
        <taxon>Desulfovibrionales</taxon>
        <taxon>Desulfovibrionaceae</taxon>
        <taxon>Oceanidesulfovibrio</taxon>
    </lineage>
</organism>
<evidence type="ECO:0000313" key="3">
    <source>
        <dbReference type="Proteomes" id="UP000434052"/>
    </source>
</evidence>
<evidence type="ECO:0000313" key="2">
    <source>
        <dbReference type="EMBL" id="TVM34514.1"/>
    </source>
</evidence>
<gene>
    <name evidence="2" type="ORF">DQK91_08030</name>
    <name evidence="1" type="ORF">E8L03_00955</name>
</gene>
<evidence type="ECO:0000313" key="1">
    <source>
        <dbReference type="EMBL" id="QJT07572.1"/>
    </source>
</evidence>
<dbReference type="GO" id="GO:0016857">
    <property type="term" value="F:racemase and epimerase activity, acting on carbohydrates and derivatives"/>
    <property type="evidence" value="ECO:0007669"/>
    <property type="project" value="InterPro"/>
</dbReference>
<name>A0A6P1ZHL7_9BACT</name>
<dbReference type="Proteomes" id="UP000503251">
    <property type="component" value="Chromosome"/>
</dbReference>
<dbReference type="PANTHER" id="PTHR34389">
    <property type="entry name" value="L-RHAMNOSE MUTAROTASE"/>
    <property type="match status" value="1"/>
</dbReference>
<dbReference type="InterPro" id="IPR008000">
    <property type="entry name" value="Rham/fucose_mutarotase"/>
</dbReference>
<accession>A0A6P1ZHL7</accession>
<dbReference type="Proteomes" id="UP000434052">
    <property type="component" value="Unassembled WGS sequence"/>
</dbReference>
<reference evidence="2 3" key="1">
    <citation type="submission" date="2018-06" db="EMBL/GenBank/DDBJ databases">
        <title>Complete genome of Desulfovibrio marinus P48SEP.</title>
        <authorList>
            <person name="Crispim J.S."/>
            <person name="Vidigal P.M.P."/>
            <person name="Silva L.C.F."/>
            <person name="Araujo L.C."/>
            <person name="Laguardia C.N."/>
            <person name="Dias R.S."/>
            <person name="Sousa M.P."/>
            <person name="Paula S.O."/>
            <person name="Silva C."/>
        </authorList>
    </citation>
    <scope>NUCLEOTIDE SEQUENCE [LARGE SCALE GENOMIC DNA]</scope>
    <source>
        <strain evidence="2 3">P48SEP</strain>
    </source>
</reference>
<keyword evidence="4" id="KW-1185">Reference proteome</keyword>
<dbReference type="RefSeq" id="WP_144304836.1">
    <property type="nucleotide sequence ID" value="NZ_CP039543.1"/>
</dbReference>
<proteinExistence type="predicted"/>
<dbReference type="OrthoDB" id="9787654at2"/>
<protein>
    <submittedName>
        <fullName evidence="2">L-rhamnose mutarotase</fullName>
    </submittedName>
</protein>
<dbReference type="Pfam" id="PF05336">
    <property type="entry name" value="rhaM"/>
    <property type="match status" value="1"/>
</dbReference>
<evidence type="ECO:0000313" key="4">
    <source>
        <dbReference type="Proteomes" id="UP000503251"/>
    </source>
</evidence>